<dbReference type="InterPro" id="IPR029039">
    <property type="entry name" value="Flavoprotein-like_sf"/>
</dbReference>
<dbReference type="RefSeq" id="WP_344775327.1">
    <property type="nucleotide sequence ID" value="NZ_BAABAH010000006.1"/>
</dbReference>
<evidence type="ECO:0000313" key="2">
    <source>
        <dbReference type="EMBL" id="GAA3820086.1"/>
    </source>
</evidence>
<dbReference type="Pfam" id="PF03358">
    <property type="entry name" value="FMN_red"/>
    <property type="match status" value="1"/>
</dbReference>
<keyword evidence="3" id="KW-1185">Reference proteome</keyword>
<sequence length="186" mass="20674">MTKIAIILGSTRPNRNGEQVADWVAKAASSRAATYDLIDLRDHPLPFLDEPVPPSLGQYQNDHTKAWAELIDQYDGYVFVTPEYNHSTSAALKNAIDYLYAEWNDKACAFVGYGSLGGSRAIEHLRGIASELQMAHVRQQVSLSLFADFEDMSELKPEPQQAEALETLFEQLEKWAAALSTVRDAA</sequence>
<dbReference type="InterPro" id="IPR005025">
    <property type="entry name" value="FMN_Rdtase-like_dom"/>
</dbReference>
<gene>
    <name evidence="2" type="ORF">GCM10022242_22240</name>
</gene>
<evidence type="ECO:0000313" key="3">
    <source>
        <dbReference type="Proteomes" id="UP001501821"/>
    </source>
</evidence>
<evidence type="ECO:0000259" key="1">
    <source>
        <dbReference type="Pfam" id="PF03358"/>
    </source>
</evidence>
<dbReference type="PANTHER" id="PTHR30543:SF21">
    <property type="entry name" value="NAD(P)H-DEPENDENT FMN REDUCTASE LOT6"/>
    <property type="match status" value="1"/>
</dbReference>
<name>A0ABP7IK53_9ACTN</name>
<feature type="domain" description="NADPH-dependent FMN reductase-like" evidence="1">
    <location>
        <begin position="2"/>
        <end position="145"/>
    </location>
</feature>
<protein>
    <submittedName>
        <fullName evidence="2">NAD(P)H-dependent oxidoreductase</fullName>
    </submittedName>
</protein>
<dbReference type="Gene3D" id="3.40.50.360">
    <property type="match status" value="1"/>
</dbReference>
<organism evidence="2 3">
    <name type="scientific">Nocardioides panacisoli</name>
    <dbReference type="NCBI Taxonomy" id="627624"/>
    <lineage>
        <taxon>Bacteria</taxon>
        <taxon>Bacillati</taxon>
        <taxon>Actinomycetota</taxon>
        <taxon>Actinomycetes</taxon>
        <taxon>Propionibacteriales</taxon>
        <taxon>Nocardioidaceae</taxon>
        <taxon>Nocardioides</taxon>
    </lineage>
</organism>
<proteinExistence type="predicted"/>
<comment type="caution">
    <text evidence="2">The sequence shown here is derived from an EMBL/GenBank/DDBJ whole genome shotgun (WGS) entry which is preliminary data.</text>
</comment>
<dbReference type="SUPFAM" id="SSF52218">
    <property type="entry name" value="Flavoproteins"/>
    <property type="match status" value="1"/>
</dbReference>
<dbReference type="InterPro" id="IPR050712">
    <property type="entry name" value="NAD(P)H-dep_reductase"/>
</dbReference>
<dbReference type="Proteomes" id="UP001501821">
    <property type="component" value="Unassembled WGS sequence"/>
</dbReference>
<reference evidence="3" key="1">
    <citation type="journal article" date="2019" name="Int. J. Syst. Evol. Microbiol.">
        <title>The Global Catalogue of Microorganisms (GCM) 10K type strain sequencing project: providing services to taxonomists for standard genome sequencing and annotation.</title>
        <authorList>
            <consortium name="The Broad Institute Genomics Platform"/>
            <consortium name="The Broad Institute Genome Sequencing Center for Infectious Disease"/>
            <person name="Wu L."/>
            <person name="Ma J."/>
        </authorList>
    </citation>
    <scope>NUCLEOTIDE SEQUENCE [LARGE SCALE GENOMIC DNA]</scope>
    <source>
        <strain evidence="3">JCM 16953</strain>
    </source>
</reference>
<dbReference type="PANTHER" id="PTHR30543">
    <property type="entry name" value="CHROMATE REDUCTASE"/>
    <property type="match status" value="1"/>
</dbReference>
<dbReference type="EMBL" id="BAABAH010000006">
    <property type="protein sequence ID" value="GAA3820086.1"/>
    <property type="molecule type" value="Genomic_DNA"/>
</dbReference>
<accession>A0ABP7IK53</accession>